<dbReference type="EMBL" id="KK118290">
    <property type="protein sequence ID" value="KFM72640.1"/>
    <property type="molecule type" value="Genomic_DNA"/>
</dbReference>
<keyword evidence="2" id="KW-1185">Reference proteome</keyword>
<reference evidence="1 2" key="1">
    <citation type="submission" date="2013-11" db="EMBL/GenBank/DDBJ databases">
        <title>Genome sequencing of Stegodyphus mimosarum.</title>
        <authorList>
            <person name="Bechsgaard J."/>
        </authorList>
    </citation>
    <scope>NUCLEOTIDE SEQUENCE [LARGE SCALE GENOMIC DNA]</scope>
</reference>
<feature type="non-terminal residue" evidence="1">
    <location>
        <position position="64"/>
    </location>
</feature>
<gene>
    <name evidence="1" type="ORF">X975_13838</name>
</gene>
<dbReference type="AlphaFoldDB" id="A0A087U5K1"/>
<name>A0A087U5K1_STEMI</name>
<dbReference type="STRING" id="407821.A0A087U5K1"/>
<evidence type="ECO:0000313" key="1">
    <source>
        <dbReference type="EMBL" id="KFM72640.1"/>
    </source>
</evidence>
<proteinExistence type="predicted"/>
<accession>A0A087U5K1</accession>
<protein>
    <submittedName>
        <fullName evidence="1">Uncharacterized protein</fullName>
    </submittedName>
</protein>
<evidence type="ECO:0000313" key="2">
    <source>
        <dbReference type="Proteomes" id="UP000054359"/>
    </source>
</evidence>
<organism evidence="1 2">
    <name type="scientific">Stegodyphus mimosarum</name>
    <name type="common">African social velvet spider</name>
    <dbReference type="NCBI Taxonomy" id="407821"/>
    <lineage>
        <taxon>Eukaryota</taxon>
        <taxon>Metazoa</taxon>
        <taxon>Ecdysozoa</taxon>
        <taxon>Arthropoda</taxon>
        <taxon>Chelicerata</taxon>
        <taxon>Arachnida</taxon>
        <taxon>Araneae</taxon>
        <taxon>Araneomorphae</taxon>
        <taxon>Entelegynae</taxon>
        <taxon>Eresoidea</taxon>
        <taxon>Eresidae</taxon>
        <taxon>Stegodyphus</taxon>
    </lineage>
</organism>
<dbReference type="Proteomes" id="UP000054359">
    <property type="component" value="Unassembled WGS sequence"/>
</dbReference>
<sequence length="64" mass="6989">MQKYIQILFGAKPPPHKPHGILSVEHSAGVSAEHDGLCMTILISCKSALEDVAVSSNYAWLEIR</sequence>
<dbReference type="OrthoDB" id="10005910at2759"/>